<evidence type="ECO:0000256" key="4">
    <source>
        <dbReference type="ARBA" id="ARBA00022898"/>
    </source>
</evidence>
<comment type="caution">
    <text evidence="6">The sequence shown here is derived from an EMBL/GenBank/DDBJ whole genome shotgun (WGS) entry which is preliminary data.</text>
</comment>
<dbReference type="RefSeq" id="WP_061607426.1">
    <property type="nucleotide sequence ID" value="NZ_JEMA01000373.1"/>
</dbReference>
<dbReference type="EMBL" id="JEMA01000373">
    <property type="protein sequence ID" value="KYF70777.1"/>
    <property type="molecule type" value="Genomic_DNA"/>
</dbReference>
<keyword evidence="4" id="KW-0663">Pyridoxal phosphate</keyword>
<dbReference type="Proteomes" id="UP000075260">
    <property type="component" value="Unassembled WGS sequence"/>
</dbReference>
<dbReference type="InterPro" id="IPR036052">
    <property type="entry name" value="TrpB-like_PALP_sf"/>
</dbReference>
<dbReference type="PANTHER" id="PTHR10314">
    <property type="entry name" value="CYSTATHIONINE BETA-SYNTHASE"/>
    <property type="match status" value="1"/>
</dbReference>
<dbReference type="GO" id="GO:0016740">
    <property type="term" value="F:transferase activity"/>
    <property type="evidence" value="ECO:0007669"/>
    <property type="project" value="UniProtKB-KW"/>
</dbReference>
<protein>
    <submittedName>
        <fullName evidence="6">2,3-diaminopropionate biosynthesis protein SbnA</fullName>
    </submittedName>
</protein>
<comment type="subunit">
    <text evidence="2">Homodimer.</text>
</comment>
<evidence type="ECO:0000256" key="1">
    <source>
        <dbReference type="ARBA" id="ARBA00001933"/>
    </source>
</evidence>
<dbReference type="InterPro" id="IPR050214">
    <property type="entry name" value="Cys_Synth/Cystath_Beta-Synth"/>
</dbReference>
<evidence type="ECO:0000313" key="7">
    <source>
        <dbReference type="Proteomes" id="UP000075260"/>
    </source>
</evidence>
<dbReference type="InterPro" id="IPR023927">
    <property type="entry name" value="SbnA"/>
</dbReference>
<organism evidence="6 7">
    <name type="scientific">Sorangium cellulosum</name>
    <name type="common">Polyangium cellulosum</name>
    <dbReference type="NCBI Taxonomy" id="56"/>
    <lineage>
        <taxon>Bacteria</taxon>
        <taxon>Pseudomonadati</taxon>
        <taxon>Myxococcota</taxon>
        <taxon>Polyangia</taxon>
        <taxon>Polyangiales</taxon>
        <taxon>Polyangiaceae</taxon>
        <taxon>Sorangium</taxon>
    </lineage>
</organism>
<dbReference type="GO" id="GO:1901605">
    <property type="term" value="P:alpha-amino acid metabolic process"/>
    <property type="evidence" value="ECO:0007669"/>
    <property type="project" value="UniProtKB-ARBA"/>
</dbReference>
<sequence length="321" mass="35104">MLNEQQLLARAAALASMLRGTPVVRLDHEHLELFVKLEYCNAVGSIKDRPALWILKKAIERGEVGPETTVVESSSGNFAIALAAYSQLLGLDCIPVIDPHISAVNEHVLRSLCARVVKVEEEDDSGGFLKTRLDRVQSLCAALPRSYWPNQYKNPDGMMAHFHTTGREICDAFQELDFAFVAVSSAGTIAGLSRRLKEHFRGIKIIAVDAEGSVIFGGPPRPRRIPGIGAGIVPDLLREALIDDVVIVPEVESIAACRTLLDRHRLLVGGSTGTVYAAIQRYFSRASGLTRPKVLFLCADRGVPYLDTVYNPAWASRYAEG</sequence>
<dbReference type="AlphaFoldDB" id="A0A150QRX6"/>
<proteinExistence type="predicted"/>
<dbReference type="CDD" id="cd01561">
    <property type="entry name" value="CBS_like"/>
    <property type="match status" value="1"/>
</dbReference>
<evidence type="ECO:0000256" key="2">
    <source>
        <dbReference type="ARBA" id="ARBA00011738"/>
    </source>
</evidence>
<accession>A0A150QRX6</accession>
<gene>
    <name evidence="6" type="ORF">BE15_13255</name>
</gene>
<comment type="cofactor">
    <cofactor evidence="1">
        <name>pyridoxal 5'-phosphate</name>
        <dbReference type="ChEBI" id="CHEBI:597326"/>
    </cofactor>
</comment>
<evidence type="ECO:0000259" key="5">
    <source>
        <dbReference type="Pfam" id="PF00291"/>
    </source>
</evidence>
<keyword evidence="3" id="KW-0808">Transferase</keyword>
<dbReference type="Pfam" id="PF00291">
    <property type="entry name" value="PALP"/>
    <property type="match status" value="1"/>
</dbReference>
<reference evidence="6 7" key="1">
    <citation type="submission" date="2014-02" db="EMBL/GenBank/DDBJ databases">
        <title>The small core and large imbalanced accessory genome model reveals a collaborative survival strategy of Sorangium cellulosum strains in nature.</title>
        <authorList>
            <person name="Han K."/>
            <person name="Peng R."/>
            <person name="Blom J."/>
            <person name="Li Y.-Z."/>
        </authorList>
    </citation>
    <scope>NUCLEOTIDE SEQUENCE [LARGE SCALE GENOMIC DNA]</scope>
    <source>
        <strain evidence="6 7">So0008-312</strain>
    </source>
</reference>
<dbReference type="InterPro" id="IPR001926">
    <property type="entry name" value="TrpB-like_PALP"/>
</dbReference>
<name>A0A150QRX6_SORCE</name>
<evidence type="ECO:0000313" key="6">
    <source>
        <dbReference type="EMBL" id="KYF70777.1"/>
    </source>
</evidence>
<feature type="domain" description="Tryptophan synthase beta chain-like PALP" evidence="5">
    <location>
        <begin position="18"/>
        <end position="289"/>
    </location>
</feature>
<evidence type="ECO:0000256" key="3">
    <source>
        <dbReference type="ARBA" id="ARBA00022679"/>
    </source>
</evidence>
<dbReference type="SUPFAM" id="SSF53686">
    <property type="entry name" value="Tryptophan synthase beta subunit-like PLP-dependent enzymes"/>
    <property type="match status" value="1"/>
</dbReference>
<dbReference type="Gene3D" id="3.40.50.1100">
    <property type="match status" value="2"/>
</dbReference>
<dbReference type="NCBIfam" id="TIGR03945">
    <property type="entry name" value="PLP_SbnA_fam"/>
    <property type="match status" value="1"/>
</dbReference>